<keyword evidence="5" id="KW-1185">Reference proteome</keyword>
<feature type="transmembrane region" description="Helical" evidence="2">
    <location>
        <begin position="55"/>
        <end position="76"/>
    </location>
</feature>
<feature type="region of interest" description="Disordered" evidence="1">
    <location>
        <begin position="149"/>
        <end position="180"/>
    </location>
</feature>
<reference evidence="4 5" key="1">
    <citation type="submission" date="2019-06" db="EMBL/GenBank/DDBJ databases">
        <title>Sequencing the genomes of 1000 actinobacteria strains.</title>
        <authorList>
            <person name="Klenk H.-P."/>
        </authorList>
    </citation>
    <scope>NUCLEOTIDE SEQUENCE [LARGE SCALE GENOMIC DNA]</scope>
    <source>
        <strain evidence="4 5">DSM 45301</strain>
    </source>
</reference>
<keyword evidence="2" id="KW-0812">Transmembrane</keyword>
<feature type="transmembrane region" description="Helical" evidence="2">
    <location>
        <begin position="118"/>
        <end position="138"/>
    </location>
</feature>
<feature type="domain" description="DUF2231" evidence="3">
    <location>
        <begin position="16"/>
        <end position="142"/>
    </location>
</feature>
<accession>A0A543DKL6</accession>
<dbReference type="Pfam" id="PF09990">
    <property type="entry name" value="DUF2231"/>
    <property type="match status" value="1"/>
</dbReference>
<gene>
    <name evidence="4" type="ORF">FB558_5646</name>
</gene>
<protein>
    <submittedName>
        <fullName evidence="4">Putative membrane protein</fullName>
    </submittedName>
</protein>
<keyword evidence="2" id="KW-1133">Transmembrane helix</keyword>
<dbReference type="AlphaFoldDB" id="A0A543DKL6"/>
<feature type="compositionally biased region" description="Basic and acidic residues" evidence="1">
    <location>
        <begin position="167"/>
        <end position="180"/>
    </location>
</feature>
<evidence type="ECO:0000313" key="4">
    <source>
        <dbReference type="EMBL" id="TQM09872.1"/>
    </source>
</evidence>
<evidence type="ECO:0000256" key="1">
    <source>
        <dbReference type="SAM" id="MobiDB-lite"/>
    </source>
</evidence>
<proteinExistence type="predicted"/>
<sequence>MSDPSSTARVSPPSGRSLHSVLVLAPIGCWSSGLAFDVASLFSGDPAFLVRVGTWLTGAGLVAAVVAGIAGMVAAGPIPDGTAAQRRMLAHMGLVMTLLVLYAFGLILRLAVQLGGPAVPSTLAISATGVLLVGITGWTGRAVRRSRPIGGGGRRLEAAGMESGEGSQRRDSNRRADSDS</sequence>
<organism evidence="4 5">
    <name type="scientific">Pseudonocardia kunmingensis</name>
    <dbReference type="NCBI Taxonomy" id="630975"/>
    <lineage>
        <taxon>Bacteria</taxon>
        <taxon>Bacillati</taxon>
        <taxon>Actinomycetota</taxon>
        <taxon>Actinomycetes</taxon>
        <taxon>Pseudonocardiales</taxon>
        <taxon>Pseudonocardiaceae</taxon>
        <taxon>Pseudonocardia</taxon>
    </lineage>
</organism>
<evidence type="ECO:0000256" key="2">
    <source>
        <dbReference type="SAM" id="Phobius"/>
    </source>
</evidence>
<dbReference type="Proteomes" id="UP000315677">
    <property type="component" value="Unassembled WGS sequence"/>
</dbReference>
<name>A0A543DKL6_9PSEU</name>
<keyword evidence="2" id="KW-0472">Membrane</keyword>
<evidence type="ECO:0000313" key="5">
    <source>
        <dbReference type="Proteomes" id="UP000315677"/>
    </source>
</evidence>
<evidence type="ECO:0000259" key="3">
    <source>
        <dbReference type="Pfam" id="PF09990"/>
    </source>
</evidence>
<feature type="transmembrane region" description="Helical" evidence="2">
    <location>
        <begin position="21"/>
        <end position="43"/>
    </location>
</feature>
<dbReference type="InterPro" id="IPR019251">
    <property type="entry name" value="DUF2231_TM"/>
</dbReference>
<dbReference type="RefSeq" id="WP_170231556.1">
    <property type="nucleotide sequence ID" value="NZ_VFPA01000003.1"/>
</dbReference>
<feature type="transmembrane region" description="Helical" evidence="2">
    <location>
        <begin position="88"/>
        <end position="112"/>
    </location>
</feature>
<comment type="caution">
    <text evidence="4">The sequence shown here is derived from an EMBL/GenBank/DDBJ whole genome shotgun (WGS) entry which is preliminary data.</text>
</comment>
<dbReference type="EMBL" id="VFPA01000003">
    <property type="protein sequence ID" value="TQM09872.1"/>
    <property type="molecule type" value="Genomic_DNA"/>
</dbReference>